<feature type="transmembrane region" description="Helical" evidence="1">
    <location>
        <begin position="95"/>
        <end position="113"/>
    </location>
</feature>
<dbReference type="EMBL" id="MVBM01000013">
    <property type="protein sequence ID" value="OOK64147.1"/>
    <property type="molecule type" value="Genomic_DNA"/>
</dbReference>
<proteinExistence type="predicted"/>
<dbReference type="AlphaFoldDB" id="A0A1V3WB04"/>
<accession>A0A1V3WB04</accession>
<dbReference type="Proteomes" id="UP000189229">
    <property type="component" value="Unassembled WGS sequence"/>
</dbReference>
<keyword evidence="1" id="KW-0812">Transmembrane</keyword>
<name>A0A1V3WB04_MYCKA</name>
<sequence length="124" mass="12764">MEGSVAAVKPGVGQSAYSLGPTMVTLLATTFYTARAQDRFAGTGVSPTQAARALEATRSYGGGNLGGVAVLDPESARSLMATTQEIVVSALRTTSLLMALMPLTAAAAVWLLLPRQLPLEQRAG</sequence>
<evidence type="ECO:0000256" key="1">
    <source>
        <dbReference type="SAM" id="Phobius"/>
    </source>
</evidence>
<reference evidence="2 3" key="1">
    <citation type="submission" date="2017-02" db="EMBL/GenBank/DDBJ databases">
        <title>Complete genome sequences of Mycobacterium kansasii strains isolated from rhesus macaques.</title>
        <authorList>
            <person name="Panda A."/>
            <person name="Nagaraj S."/>
            <person name="Zhao X."/>
            <person name="Tettelin H."/>
            <person name="Detolla L.J."/>
        </authorList>
    </citation>
    <scope>NUCLEOTIDE SEQUENCE [LARGE SCALE GENOMIC DNA]</scope>
    <source>
        <strain evidence="2 3">11-3813</strain>
    </source>
</reference>
<organism evidence="2 3">
    <name type="scientific">Mycobacterium kansasii</name>
    <dbReference type="NCBI Taxonomy" id="1768"/>
    <lineage>
        <taxon>Bacteria</taxon>
        <taxon>Bacillati</taxon>
        <taxon>Actinomycetota</taxon>
        <taxon>Actinomycetes</taxon>
        <taxon>Mycobacteriales</taxon>
        <taxon>Mycobacteriaceae</taxon>
        <taxon>Mycobacterium</taxon>
    </lineage>
</organism>
<comment type="caution">
    <text evidence="2">The sequence shown here is derived from an EMBL/GenBank/DDBJ whole genome shotgun (WGS) entry which is preliminary data.</text>
</comment>
<protein>
    <submittedName>
        <fullName evidence="2">Uncharacterized protein</fullName>
    </submittedName>
</protein>
<gene>
    <name evidence="2" type="ORF">BZL30_9307</name>
</gene>
<keyword evidence="1" id="KW-0472">Membrane</keyword>
<keyword evidence="1" id="KW-1133">Transmembrane helix</keyword>
<evidence type="ECO:0000313" key="3">
    <source>
        <dbReference type="Proteomes" id="UP000189229"/>
    </source>
</evidence>
<evidence type="ECO:0000313" key="2">
    <source>
        <dbReference type="EMBL" id="OOK64147.1"/>
    </source>
</evidence>